<dbReference type="InterPro" id="IPR013078">
    <property type="entry name" value="His_Pase_superF_clade-1"/>
</dbReference>
<reference evidence="3 5" key="2">
    <citation type="submission" date="2016-10" db="EMBL/GenBank/DDBJ databases">
        <authorList>
            <person name="Varghese N."/>
            <person name="Submissions S."/>
        </authorList>
    </citation>
    <scope>NUCLEOTIDE SEQUENCE [LARGE SCALE GENOMIC DNA]</scope>
    <source>
        <strain evidence="3 5">LMG 18378</strain>
    </source>
</reference>
<dbReference type="Proteomes" id="UP000077748">
    <property type="component" value="Chromosome"/>
</dbReference>
<evidence type="ECO:0000313" key="5">
    <source>
        <dbReference type="Proteomes" id="UP000183385"/>
    </source>
</evidence>
<gene>
    <name evidence="2" type="ORF">A9C11_10530</name>
    <name evidence="3" type="ORF">SAMN05216577_1023</name>
</gene>
<accession>A0A127MR36</accession>
<proteinExistence type="predicted"/>
<dbReference type="Gene3D" id="3.40.50.1240">
    <property type="entry name" value="Phosphoglycerate mutase-like"/>
    <property type="match status" value="1"/>
</dbReference>
<dbReference type="Proteomes" id="UP000183385">
    <property type="component" value="Unassembled WGS sequence"/>
</dbReference>
<name>A0A127MR36_9PSED</name>
<dbReference type="OrthoDB" id="6195868at2"/>
<evidence type="ECO:0000313" key="4">
    <source>
        <dbReference type="Proteomes" id="UP000077748"/>
    </source>
</evidence>
<evidence type="ECO:0000313" key="3">
    <source>
        <dbReference type="EMBL" id="SFB98392.1"/>
    </source>
</evidence>
<dbReference type="GeneID" id="72995272"/>
<keyword evidence="1" id="KW-0732">Signal</keyword>
<dbReference type="CDD" id="cd07040">
    <property type="entry name" value="HP"/>
    <property type="match status" value="1"/>
</dbReference>
<evidence type="ECO:0000256" key="1">
    <source>
        <dbReference type="SAM" id="SignalP"/>
    </source>
</evidence>
<dbReference type="KEGG" id="pcq:PcP3B5_21250"/>
<protein>
    <submittedName>
        <fullName evidence="3">Histidine phosphatase superfamily (Branch 1)</fullName>
    </submittedName>
</protein>
<dbReference type="STRING" id="53408.A9C11_10530"/>
<dbReference type="InterPro" id="IPR029033">
    <property type="entry name" value="His_PPase_superfam"/>
</dbReference>
<dbReference type="EMBL" id="CP015878">
    <property type="protein sequence ID" value="ANI14390.1"/>
    <property type="molecule type" value="Genomic_DNA"/>
</dbReference>
<sequence length="197" mass="21006">MALACGLLGLLAVALCGAASVAAQRPPLPGEDDLARHWRLGEVVVLVRHAERCDRSDAPCLGAEDGITVRGGALATALGDDYRSRFGLDNADVYASPLTRTLQTASLMFGDGTLGQAWVADCTGNLLNHVLEHKASHRNLILVTHSECMEQLAQALSHRDLETPGYGTSLVLFSDARGGLQLAGEIAPRDWARLQLR</sequence>
<dbReference type="SUPFAM" id="SSF53254">
    <property type="entry name" value="Phosphoglycerate mutase-like"/>
    <property type="match status" value="1"/>
</dbReference>
<dbReference type="RefSeq" id="WP_061561201.1">
    <property type="nucleotide sequence ID" value="NZ_CP014158.1"/>
</dbReference>
<feature type="chain" id="PRO_5011872399" evidence="1">
    <location>
        <begin position="23"/>
        <end position="197"/>
    </location>
</feature>
<evidence type="ECO:0000313" key="2">
    <source>
        <dbReference type="EMBL" id="ANI14390.1"/>
    </source>
</evidence>
<dbReference type="AlphaFoldDB" id="A0A127MR36"/>
<reference evidence="2 4" key="1">
    <citation type="submission" date="2016-05" db="EMBL/GenBank/DDBJ databases">
        <title>Genome Sequence of Pseudomonas citronellolis Strain SJTE-3, an Estrogens and Persistent Organic Pollutants degradation strain.</title>
        <authorList>
            <person name="Liang R."/>
        </authorList>
    </citation>
    <scope>NUCLEOTIDE SEQUENCE [LARGE SCALE GENOMIC DNA]</scope>
    <source>
        <strain evidence="2 4">SJTE-3</strain>
    </source>
</reference>
<organism evidence="2 4">
    <name type="scientific">Pseudomonas citronellolis</name>
    <dbReference type="NCBI Taxonomy" id="53408"/>
    <lineage>
        <taxon>Bacteria</taxon>
        <taxon>Pseudomonadati</taxon>
        <taxon>Pseudomonadota</taxon>
        <taxon>Gammaproteobacteria</taxon>
        <taxon>Pseudomonadales</taxon>
        <taxon>Pseudomonadaceae</taxon>
        <taxon>Pseudomonas</taxon>
    </lineage>
</organism>
<keyword evidence="5" id="KW-1185">Reference proteome</keyword>
<feature type="signal peptide" evidence="1">
    <location>
        <begin position="1"/>
        <end position="22"/>
    </location>
</feature>
<dbReference type="EMBL" id="FOLS01000002">
    <property type="protein sequence ID" value="SFB98392.1"/>
    <property type="molecule type" value="Genomic_DNA"/>
</dbReference>
<dbReference type="Pfam" id="PF00300">
    <property type="entry name" value="His_Phos_1"/>
    <property type="match status" value="1"/>
</dbReference>